<feature type="compositionally biased region" description="Low complexity" evidence="2">
    <location>
        <begin position="140"/>
        <end position="167"/>
    </location>
</feature>
<feature type="coiled-coil region" evidence="1">
    <location>
        <begin position="538"/>
        <end position="565"/>
    </location>
</feature>
<dbReference type="Gene3D" id="3.10.20.90">
    <property type="entry name" value="Phosphatidylinositol 3-kinase Catalytic Subunit, Chain A, domain 1"/>
    <property type="match status" value="1"/>
</dbReference>
<dbReference type="GO" id="GO:0007165">
    <property type="term" value="P:signal transduction"/>
    <property type="evidence" value="ECO:0007669"/>
    <property type="project" value="InterPro"/>
</dbReference>
<feature type="compositionally biased region" description="Pro residues" evidence="2">
    <location>
        <begin position="451"/>
        <end position="463"/>
    </location>
</feature>
<gene>
    <name evidence="4" type="ORF">FF38_04735</name>
</gene>
<dbReference type="InterPro" id="IPR048944">
    <property type="entry name" value="RASSF8_RA"/>
</dbReference>
<reference evidence="4 5" key="1">
    <citation type="journal article" date="2015" name="Nat. Commun.">
        <title>Lucilia cuprina genome unlocks parasitic fly biology to underpin future interventions.</title>
        <authorList>
            <person name="Anstead C.A."/>
            <person name="Korhonen P.K."/>
            <person name="Young N.D."/>
            <person name="Hall R.S."/>
            <person name="Jex A.R."/>
            <person name="Murali S.C."/>
            <person name="Hughes D.S."/>
            <person name="Lee S.F."/>
            <person name="Perry T."/>
            <person name="Stroehlein A.J."/>
            <person name="Ansell B.R."/>
            <person name="Breugelmans B."/>
            <person name="Hofmann A."/>
            <person name="Qu J."/>
            <person name="Dugan S."/>
            <person name="Lee S.L."/>
            <person name="Chao H."/>
            <person name="Dinh H."/>
            <person name="Han Y."/>
            <person name="Doddapaneni H.V."/>
            <person name="Worley K.C."/>
            <person name="Muzny D.M."/>
            <person name="Ioannidis P."/>
            <person name="Waterhouse R.M."/>
            <person name="Zdobnov E.M."/>
            <person name="James P.J."/>
            <person name="Bagnall N.H."/>
            <person name="Kotze A.C."/>
            <person name="Gibbs R.A."/>
            <person name="Richards S."/>
            <person name="Batterham P."/>
            <person name="Gasser R.B."/>
        </authorList>
    </citation>
    <scope>NUCLEOTIDE SEQUENCE [LARGE SCALE GENOMIC DNA]</scope>
    <source>
        <strain evidence="4 5">LS</strain>
        <tissue evidence="4">Full body</tissue>
    </source>
</reference>
<feature type="compositionally biased region" description="Polar residues" evidence="2">
    <location>
        <begin position="488"/>
        <end position="498"/>
    </location>
</feature>
<dbReference type="Pfam" id="PF21712">
    <property type="entry name" value="RASSF8-10_RA"/>
    <property type="match status" value="1"/>
</dbReference>
<protein>
    <recommendedName>
        <fullName evidence="3">Ras-associating domain-containing protein</fullName>
    </recommendedName>
</protein>
<keyword evidence="5" id="KW-1185">Reference proteome</keyword>
<feature type="compositionally biased region" description="Low complexity" evidence="2">
    <location>
        <begin position="83"/>
        <end position="129"/>
    </location>
</feature>
<dbReference type="AlphaFoldDB" id="A0A0L0CS25"/>
<proteinExistence type="predicted"/>
<dbReference type="Proteomes" id="UP000037069">
    <property type="component" value="Unassembled WGS sequence"/>
</dbReference>
<dbReference type="OMA" id="VHEAKYS"/>
<feature type="coiled-coil region" evidence="1">
    <location>
        <begin position="700"/>
        <end position="734"/>
    </location>
</feature>
<dbReference type="InterPro" id="IPR048945">
    <property type="entry name" value="RASSF8/10_RA"/>
</dbReference>
<dbReference type="InterPro" id="IPR033593">
    <property type="entry name" value="N-RASSF"/>
</dbReference>
<evidence type="ECO:0000313" key="5">
    <source>
        <dbReference type="Proteomes" id="UP000037069"/>
    </source>
</evidence>
<evidence type="ECO:0000256" key="2">
    <source>
        <dbReference type="SAM" id="MobiDB-lite"/>
    </source>
</evidence>
<feature type="region of interest" description="Disordered" evidence="2">
    <location>
        <begin position="414"/>
        <end position="508"/>
    </location>
</feature>
<dbReference type="PANTHER" id="PTHR15286">
    <property type="entry name" value="RAS-ASSOCIATING DOMAIN CONTAINING PROTEIN"/>
    <property type="match status" value="1"/>
</dbReference>
<evidence type="ECO:0000256" key="1">
    <source>
        <dbReference type="SAM" id="Coils"/>
    </source>
</evidence>
<feature type="domain" description="Ras-associating" evidence="3">
    <location>
        <begin position="1"/>
        <end position="82"/>
    </location>
</feature>
<dbReference type="OrthoDB" id="10051571at2759"/>
<feature type="compositionally biased region" description="Low complexity" evidence="2">
    <location>
        <begin position="464"/>
        <end position="482"/>
    </location>
</feature>
<name>A0A0L0CS25_LUCCU</name>
<keyword evidence="1" id="KW-0175">Coiled coil</keyword>
<dbReference type="CDD" id="cd16134">
    <property type="entry name" value="RA_RASSF8"/>
    <property type="match status" value="1"/>
</dbReference>
<dbReference type="InterPro" id="IPR000159">
    <property type="entry name" value="RA_dom"/>
</dbReference>
<comment type="caution">
    <text evidence="4">The sequence shown here is derived from an EMBL/GenBank/DDBJ whole genome shotgun (WGS) entry which is preliminary data.</text>
</comment>
<dbReference type="PANTHER" id="PTHR15286:SF6">
    <property type="entry name" value="GH01133P"/>
    <property type="match status" value="1"/>
</dbReference>
<feature type="region of interest" description="Disordered" evidence="2">
    <location>
        <begin position="232"/>
        <end position="275"/>
    </location>
</feature>
<evidence type="ECO:0000313" key="4">
    <source>
        <dbReference type="EMBL" id="KNC34229.1"/>
    </source>
</evidence>
<dbReference type="PROSITE" id="PS50200">
    <property type="entry name" value="RA"/>
    <property type="match status" value="1"/>
</dbReference>
<feature type="compositionally biased region" description="Low complexity" evidence="2">
    <location>
        <begin position="414"/>
        <end position="435"/>
    </location>
</feature>
<dbReference type="SUPFAM" id="SSF54236">
    <property type="entry name" value="Ubiquitin-like"/>
    <property type="match status" value="1"/>
</dbReference>
<accession>A0A0L0CS25</accession>
<sequence>MELKVWVEGIQRIVCGVTVNTTCQDVVFALAHATGKVGRFTLIERWRNNERLLAPNENPLKLLLKWGEYANDVQFILQRSESKQQQQQHMKQETHQQQQNTTNNTNNNNSNNIINNNNNNNNNNNESTTVMLNKKPLGLSNINNNNNNNNSNLNKQNSNNSTSNTIDNALNANTTITAAATTQQQQQQHQKPLTMELSLNAAHERAKELKKSFGAVHEAKYSENIGIVKGIPQRNNNSNNNNNVTATAASTTKNTTTTTSTTSLIPRHEKSHSNPIEMPSNTSSANNNLGHFDAGNISFKGNGAYQEQNNNNNNHNNTTNNIYQQLGAHNSKSINEINLAEVRNALDRRNMLTTTTTNNATTVSNTNQNSSMSGSAEIIFSNTTQPTLNMNNSNQSNENLLDIFNGNTLATITTNGNNSNTNNNANSKFSPNSPNDLYKQATTISANGALVPPPYRDPPPPRNSPLQQQLNSNFSSQSVSPQHPANALYSNQPLSPTIQQQQQQQSDYADYADYQQINDLVLPTNMDESESIFQATQYNDLLQLIKFQREKINQQQMELSKYDAEIVYLESKERDQAQELEAISREITKADQLFRQGSEQLQTLQYVEEENELVKQQEKTLKSEIALLRSKLANCETELLQCKNKIRLLMDDIEIEQRAITNSKQNIRQNVERDFLMEMERIQTDIDQAIHNTDSSNKTAESLKKEILLIETAIAEKKRQVEQLVNEMKEVNLQSLTVTTSEEIKHLLEGSNKPGSSRRIIGSPRQLENAVPTSKNPHGVWV</sequence>
<dbReference type="EMBL" id="JRES01000088">
    <property type="protein sequence ID" value="KNC34229.1"/>
    <property type="molecule type" value="Genomic_DNA"/>
</dbReference>
<evidence type="ECO:0000259" key="3">
    <source>
        <dbReference type="PROSITE" id="PS50200"/>
    </source>
</evidence>
<feature type="compositionally biased region" description="Low complexity" evidence="2">
    <location>
        <begin position="235"/>
        <end position="263"/>
    </location>
</feature>
<dbReference type="STRING" id="7375.A0A0L0CS25"/>
<feature type="region of interest" description="Disordered" evidence="2">
    <location>
        <begin position="80"/>
        <end position="167"/>
    </location>
</feature>
<feature type="compositionally biased region" description="Low complexity" evidence="2">
    <location>
        <begin position="499"/>
        <end position="508"/>
    </location>
</feature>
<dbReference type="InterPro" id="IPR029071">
    <property type="entry name" value="Ubiquitin-like_domsf"/>
</dbReference>
<organism evidence="4 5">
    <name type="scientific">Lucilia cuprina</name>
    <name type="common">Green bottle fly</name>
    <name type="synonym">Australian sheep blowfly</name>
    <dbReference type="NCBI Taxonomy" id="7375"/>
    <lineage>
        <taxon>Eukaryota</taxon>
        <taxon>Metazoa</taxon>
        <taxon>Ecdysozoa</taxon>
        <taxon>Arthropoda</taxon>
        <taxon>Hexapoda</taxon>
        <taxon>Insecta</taxon>
        <taxon>Pterygota</taxon>
        <taxon>Neoptera</taxon>
        <taxon>Endopterygota</taxon>
        <taxon>Diptera</taxon>
        <taxon>Brachycera</taxon>
        <taxon>Muscomorpha</taxon>
        <taxon>Oestroidea</taxon>
        <taxon>Calliphoridae</taxon>
        <taxon>Luciliinae</taxon>
        <taxon>Lucilia</taxon>
    </lineage>
</organism>
<dbReference type="SMART" id="SM00314">
    <property type="entry name" value="RA"/>
    <property type="match status" value="1"/>
</dbReference>
<feature type="coiled-coil region" evidence="1">
    <location>
        <begin position="604"/>
        <end position="645"/>
    </location>
</feature>